<reference evidence="3 4" key="1">
    <citation type="submission" date="2022-04" db="EMBL/GenBank/DDBJ databases">
        <title>Genome draft of Actinomadura sp. ATCC 31491.</title>
        <authorList>
            <person name="Shi X."/>
            <person name="Du Y."/>
        </authorList>
    </citation>
    <scope>NUCLEOTIDE SEQUENCE [LARGE SCALE GENOMIC DNA]</scope>
    <source>
        <strain evidence="3 4">ATCC 31491</strain>
    </source>
</reference>
<keyword evidence="1" id="KW-0479">Metal-binding</keyword>
<proteinExistence type="predicted"/>
<keyword evidence="4" id="KW-1185">Reference proteome</keyword>
<gene>
    <name evidence="3" type="ORF">MF672_031010</name>
</gene>
<comment type="caution">
    <text evidence="3">The sequence shown here is derived from an EMBL/GenBank/DDBJ whole genome shotgun (WGS) entry which is preliminary data.</text>
</comment>
<dbReference type="SUPFAM" id="SSF54593">
    <property type="entry name" value="Glyoxalase/Bleomycin resistance protein/Dihydroxybiphenyl dioxygenase"/>
    <property type="match status" value="1"/>
</dbReference>
<dbReference type="PROSITE" id="PS51819">
    <property type="entry name" value="VOC"/>
    <property type="match status" value="1"/>
</dbReference>
<dbReference type="PANTHER" id="PTHR43048:SF4">
    <property type="entry name" value="RING-CLEAVING DIOXYGENASE-RELATED"/>
    <property type="match status" value="1"/>
</dbReference>
<name>A0ABT0G241_9ACTN</name>
<dbReference type="Gene3D" id="3.10.180.10">
    <property type="entry name" value="2,3-Dihydroxybiphenyl 1,2-Dioxygenase, domain 1"/>
    <property type="match status" value="1"/>
</dbReference>
<dbReference type="InterPro" id="IPR029068">
    <property type="entry name" value="Glyas_Bleomycin-R_OHBP_Dase"/>
</dbReference>
<evidence type="ECO:0000259" key="2">
    <source>
        <dbReference type="PROSITE" id="PS51819"/>
    </source>
</evidence>
<dbReference type="EMBL" id="JAKRKC020000002">
    <property type="protein sequence ID" value="MCK2218188.1"/>
    <property type="molecule type" value="Genomic_DNA"/>
</dbReference>
<sequence>MRVSGVAPLIAVRDVARSVAFYERLGFVPEVRWPTYARLAAGENMVLHIAEQGGAPPDRPSVALTAPSSDGSAVSAIVVVQVPDCRRACAELTTSGVELLTEPATPAWGGEIRAFVRDPDGHLIELNERLD</sequence>
<feature type="domain" description="VOC" evidence="2">
    <location>
        <begin position="2"/>
        <end position="129"/>
    </location>
</feature>
<dbReference type="Pfam" id="PF00903">
    <property type="entry name" value="Glyoxalase"/>
    <property type="match status" value="1"/>
</dbReference>
<accession>A0ABT0G241</accession>
<protein>
    <submittedName>
        <fullName evidence="3">VOC family protein</fullName>
    </submittedName>
</protein>
<evidence type="ECO:0000256" key="1">
    <source>
        <dbReference type="ARBA" id="ARBA00022723"/>
    </source>
</evidence>
<evidence type="ECO:0000313" key="4">
    <source>
        <dbReference type="Proteomes" id="UP001317259"/>
    </source>
</evidence>
<dbReference type="InterPro" id="IPR004360">
    <property type="entry name" value="Glyas_Fos-R_dOase_dom"/>
</dbReference>
<dbReference type="InterPro" id="IPR037523">
    <property type="entry name" value="VOC_core"/>
</dbReference>
<dbReference type="InterPro" id="IPR051785">
    <property type="entry name" value="MMCE/EMCE_epimerase"/>
</dbReference>
<organism evidence="3 4">
    <name type="scientific">Actinomadura luzonensis</name>
    <dbReference type="NCBI Taxonomy" id="2805427"/>
    <lineage>
        <taxon>Bacteria</taxon>
        <taxon>Bacillati</taxon>
        <taxon>Actinomycetota</taxon>
        <taxon>Actinomycetes</taxon>
        <taxon>Streptosporangiales</taxon>
        <taxon>Thermomonosporaceae</taxon>
        <taxon>Actinomadura</taxon>
    </lineage>
</organism>
<dbReference type="Proteomes" id="UP001317259">
    <property type="component" value="Unassembled WGS sequence"/>
</dbReference>
<evidence type="ECO:0000313" key="3">
    <source>
        <dbReference type="EMBL" id="MCK2218188.1"/>
    </source>
</evidence>
<dbReference type="RefSeq" id="WP_242371050.1">
    <property type="nucleotide sequence ID" value="NZ_JAKRKC020000002.1"/>
</dbReference>
<dbReference type="PANTHER" id="PTHR43048">
    <property type="entry name" value="METHYLMALONYL-COA EPIMERASE"/>
    <property type="match status" value="1"/>
</dbReference>